<gene>
    <name evidence="1" type="ORF">Q6A48_22395</name>
</gene>
<evidence type="ECO:0000313" key="1">
    <source>
        <dbReference type="EMBL" id="MDO7899644.1"/>
    </source>
</evidence>
<name>A0ABT9C4D2_9PSED</name>
<dbReference type="EMBL" id="JAUQOP010000046">
    <property type="protein sequence ID" value="MDO7899644.1"/>
    <property type="molecule type" value="Genomic_DNA"/>
</dbReference>
<organism evidence="1 2">
    <name type="scientific">Pseudomonas citrulli</name>
    <dbReference type="NCBI Taxonomy" id="3064347"/>
    <lineage>
        <taxon>Bacteria</taxon>
        <taxon>Pseudomonadati</taxon>
        <taxon>Pseudomonadota</taxon>
        <taxon>Gammaproteobacteria</taxon>
        <taxon>Pseudomonadales</taxon>
        <taxon>Pseudomonadaceae</taxon>
        <taxon>Pseudomonas</taxon>
    </lineage>
</organism>
<accession>A0ABT9C4D2</accession>
<dbReference type="RefSeq" id="WP_304556581.1">
    <property type="nucleotide sequence ID" value="NZ_JAUQOP010000046.1"/>
</dbReference>
<proteinExistence type="predicted"/>
<comment type="caution">
    <text evidence="1">The sequence shown here is derived from an EMBL/GenBank/DDBJ whole genome shotgun (WGS) entry which is preliminary data.</text>
</comment>
<dbReference type="Proteomes" id="UP001228019">
    <property type="component" value="Unassembled WGS sequence"/>
</dbReference>
<sequence>MRQIELPALIIRGDGTWSIDVPNQKRRNPLENYPSENPMYEFIQAIDSDFKERKNNLEFYLQMELDQVNTTRPALQNLTPDTWLSRTSDNMTELLLRKKSELEVELNHIQIYEGFDKLKASYNSLILKDQIASLQDRQTRLNAEINRRQVEAAKQATEHANAVLAESRQVAEEEARRLSEGQIDEHKRGPSFVADPNKYIFKKSV</sequence>
<reference evidence="1 2" key="1">
    <citation type="submission" date="2023-07" db="EMBL/GenBank/DDBJ databases">
        <title>Identification of four novel Pseudomonas species associated with bacterial leaf spot of cucurbits.</title>
        <authorList>
            <person name="Fullem K.R."/>
        </authorList>
    </citation>
    <scope>NUCLEOTIDE SEQUENCE [LARGE SCALE GENOMIC DNA]</scope>
    <source>
        <strain evidence="1 2">K18</strain>
    </source>
</reference>
<evidence type="ECO:0000313" key="2">
    <source>
        <dbReference type="Proteomes" id="UP001228019"/>
    </source>
</evidence>
<protein>
    <submittedName>
        <fullName evidence="1">Uncharacterized protein</fullName>
    </submittedName>
</protein>
<keyword evidence="2" id="KW-1185">Reference proteome</keyword>